<name>A0A175R7Q4_9HYPH</name>
<feature type="region of interest" description="Disordered" evidence="1">
    <location>
        <begin position="318"/>
        <end position="360"/>
    </location>
</feature>
<evidence type="ECO:0000313" key="2">
    <source>
        <dbReference type="EMBL" id="KTQ94993.1"/>
    </source>
</evidence>
<evidence type="ECO:0000313" key="3">
    <source>
        <dbReference type="Proteomes" id="UP000078272"/>
    </source>
</evidence>
<evidence type="ECO:0000256" key="1">
    <source>
        <dbReference type="SAM" id="MobiDB-lite"/>
    </source>
</evidence>
<accession>A0A175R7Q4</accession>
<evidence type="ECO:0008006" key="4">
    <source>
        <dbReference type="Google" id="ProtNLM"/>
    </source>
</evidence>
<dbReference type="OrthoDB" id="7833734at2"/>
<gene>
    <name evidence="2" type="ORF">NS226_13765</name>
</gene>
<feature type="region of interest" description="Disordered" evidence="1">
    <location>
        <begin position="239"/>
        <end position="280"/>
    </location>
</feature>
<sequence>MAWSVQWAVEIDGRDASSAMRPYLQQIDINDRDGTASDSCRLTFDDTGGQTLLPTEGASVRVTLDGVLVFAGTVDSTPWTLTRGGGRLLEISAKGRDPRGKSKQGQRWHLDDATLGDALRKGAEGAGLSGIVVDPALASIRRPYWSPDGASFLGWASRLARDLGATFKVRGDQAVFAQRGKGSSAKGAPMPTIRATIPGNVISVRLDPLKGRRRFKKARVRSFDRKAAAFVVSDVEFDTENDEDDLPSNERRFEASDEDDAKAVGKGRKAAAERESGNGTIEMTLQPEAQAEGSLVLTGARDGIDGTYRIVSVTHRADRGGGASTSLEFKQPGGAAGKDSRAPKKTKKKAEASEVAAPFT</sequence>
<reference evidence="2 3" key="1">
    <citation type="journal article" date="2016" name="Front. Microbiol.">
        <title>Genomic Resource of Rice Seed Associated Bacteria.</title>
        <authorList>
            <person name="Midha S."/>
            <person name="Bansal K."/>
            <person name="Sharma S."/>
            <person name="Kumar N."/>
            <person name="Patil P.P."/>
            <person name="Chaudhry V."/>
            <person name="Patil P.B."/>
        </authorList>
    </citation>
    <scope>NUCLEOTIDE SEQUENCE [LARGE SCALE GENOMIC DNA]</scope>
    <source>
        <strain evidence="2 3">NS226</strain>
    </source>
</reference>
<comment type="caution">
    <text evidence="2">The sequence shown here is derived from an EMBL/GenBank/DDBJ whole genome shotgun (WGS) entry which is preliminary data.</text>
</comment>
<organism evidence="2 3">
    <name type="scientific">Aureimonas ureilytica</name>
    <dbReference type="NCBI Taxonomy" id="401562"/>
    <lineage>
        <taxon>Bacteria</taxon>
        <taxon>Pseudomonadati</taxon>
        <taxon>Pseudomonadota</taxon>
        <taxon>Alphaproteobacteria</taxon>
        <taxon>Hyphomicrobiales</taxon>
        <taxon>Aurantimonadaceae</taxon>
        <taxon>Aureimonas</taxon>
    </lineage>
</organism>
<dbReference type="Proteomes" id="UP000078272">
    <property type="component" value="Unassembled WGS sequence"/>
</dbReference>
<dbReference type="EMBL" id="LDPZ01000026">
    <property type="protein sequence ID" value="KTQ94993.1"/>
    <property type="molecule type" value="Genomic_DNA"/>
</dbReference>
<dbReference type="SUPFAM" id="SSF69279">
    <property type="entry name" value="Phage tail proteins"/>
    <property type="match status" value="1"/>
</dbReference>
<dbReference type="PATRIC" id="fig|401562.3.peg.2352"/>
<proteinExistence type="predicted"/>
<protein>
    <recommendedName>
        <fullName evidence="4">Late control protein</fullName>
    </recommendedName>
</protein>
<dbReference type="AlphaFoldDB" id="A0A175R7Q4"/>
<dbReference type="RefSeq" id="WP_058635467.1">
    <property type="nucleotide sequence ID" value="NZ_LDPZ01000026.1"/>
</dbReference>